<dbReference type="SUPFAM" id="SSF82171">
    <property type="entry name" value="DPP6 N-terminal domain-like"/>
    <property type="match status" value="1"/>
</dbReference>
<dbReference type="InterPro" id="IPR015943">
    <property type="entry name" value="WD40/YVTN_repeat-like_dom_sf"/>
</dbReference>
<keyword evidence="2" id="KW-0472">Membrane</keyword>
<proteinExistence type="predicted"/>
<name>A0ABU3LQ41_9ACTN</name>
<feature type="transmembrane region" description="Helical" evidence="2">
    <location>
        <begin position="41"/>
        <end position="62"/>
    </location>
</feature>
<accession>A0ABU3LQ41</accession>
<evidence type="ECO:0000256" key="2">
    <source>
        <dbReference type="SAM" id="Phobius"/>
    </source>
</evidence>
<organism evidence="3 4">
    <name type="scientific">Streptomyces justiciae</name>
    <dbReference type="NCBI Taxonomy" id="2780140"/>
    <lineage>
        <taxon>Bacteria</taxon>
        <taxon>Bacillati</taxon>
        <taxon>Actinomycetota</taxon>
        <taxon>Actinomycetes</taxon>
        <taxon>Kitasatosporales</taxon>
        <taxon>Streptomycetaceae</taxon>
        <taxon>Streptomyces</taxon>
    </lineage>
</organism>
<dbReference type="Gene3D" id="2.130.10.10">
    <property type="entry name" value="YVTN repeat-like/Quinoprotein amine dehydrogenase"/>
    <property type="match status" value="1"/>
</dbReference>
<evidence type="ECO:0000256" key="1">
    <source>
        <dbReference type="SAM" id="MobiDB-lite"/>
    </source>
</evidence>
<gene>
    <name evidence="3" type="ORF">RQC66_11130</name>
</gene>
<reference evidence="4" key="1">
    <citation type="submission" date="2023-07" db="EMBL/GenBank/DDBJ databases">
        <title>Draft genome sequence of the endophytic actinobacterium Streptomyces justiciae WPN32, a potential antibiotic producer.</title>
        <authorList>
            <person name="Yasawong M."/>
            <person name="Pana W."/>
            <person name="Ganta P."/>
            <person name="Santapan N."/>
            <person name="Songngamsuk T."/>
            <person name="Phatcharaharikarn M."/>
            <person name="Kerdtoob S."/>
            <person name="Nantapong N."/>
        </authorList>
    </citation>
    <scope>NUCLEOTIDE SEQUENCE [LARGE SCALE GENOMIC DNA]</scope>
    <source>
        <strain evidence="4">WPN32</strain>
    </source>
</reference>
<sequence length="405" mass="44273">MNVEELVRDSLRDLAGEQEPAAPGFADRVLAVRRRRRTRRFASVAAATAAVVAVSVAVPQLVSGGRDDVRPSEVTGGQSLPVTAISAGRTVVAAYYTTATRKTGKGEGVAERTYRLLDPGTGRYRKDTRWSYVAVAPGAKTAAVLERTLPASRVGLLDLTTGKVRKWYEIRMGIGGLSFSHDGTKLVVTTYDENPDRMFEVKNADGGVNGWMAGRPTSRNGYMILDVEDGNGAWWQIKSGRDVPSRADFAFTDDDQAVYARIVGGQDGMEEFYDLSGKKITAPAKEKYLRWDVPARISPNGELAALGLTKEVNLGKELPGKSYSSIRNPLTGKEITKVRGAHLLAWVDDHRLIAWERTTPLKNAGYKDRLVLVTIGSDKIVPLSGERDPDDGPQRLAWEPVFAER</sequence>
<protein>
    <submittedName>
        <fullName evidence="3">WD40 repeat domain-containing protein</fullName>
    </submittedName>
</protein>
<evidence type="ECO:0000313" key="3">
    <source>
        <dbReference type="EMBL" id="MDT7841288.1"/>
    </source>
</evidence>
<keyword evidence="4" id="KW-1185">Reference proteome</keyword>
<evidence type="ECO:0000313" key="4">
    <source>
        <dbReference type="Proteomes" id="UP001257948"/>
    </source>
</evidence>
<dbReference type="RefSeq" id="WP_314200205.1">
    <property type="nucleotide sequence ID" value="NZ_JAVTLL010000006.1"/>
</dbReference>
<dbReference type="EMBL" id="JAVTLL010000006">
    <property type="protein sequence ID" value="MDT7841288.1"/>
    <property type="molecule type" value="Genomic_DNA"/>
</dbReference>
<feature type="region of interest" description="Disordered" evidence="1">
    <location>
        <begin position="383"/>
        <end position="405"/>
    </location>
</feature>
<keyword evidence="2" id="KW-1133">Transmembrane helix</keyword>
<comment type="caution">
    <text evidence="3">The sequence shown here is derived from an EMBL/GenBank/DDBJ whole genome shotgun (WGS) entry which is preliminary data.</text>
</comment>
<keyword evidence="2" id="KW-0812">Transmembrane</keyword>
<dbReference type="Proteomes" id="UP001257948">
    <property type="component" value="Unassembled WGS sequence"/>
</dbReference>